<keyword evidence="1" id="KW-0472">Membrane</keyword>
<accession>A0ABZ0PWA0</accession>
<sequence length="144" mass="15499">MGRLSLFFLAGFLAVPCFHQPLLGLLHAHGVVPFAPFSVQATWPLGLPAWLSAAFWGGVWGMLMLGLLRWQPGTPQPWLKALLFGGIALTGVALLLVFPLKGLGFDLRQLPGRFLIGFLLNGAWGVGTLVFARSLFGQPVPGRP</sequence>
<keyword evidence="3" id="KW-1185">Reference proteome</keyword>
<proteinExistence type="predicted"/>
<organism evidence="2 3">
    <name type="scientific">Pseudomonas benzenivorans</name>
    <dbReference type="NCBI Taxonomy" id="556533"/>
    <lineage>
        <taxon>Bacteria</taxon>
        <taxon>Pseudomonadati</taxon>
        <taxon>Pseudomonadota</taxon>
        <taxon>Gammaproteobacteria</taxon>
        <taxon>Pseudomonadales</taxon>
        <taxon>Pseudomonadaceae</taxon>
        <taxon>Pseudomonas</taxon>
    </lineage>
</organism>
<dbReference type="RefSeq" id="WP_318644160.1">
    <property type="nucleotide sequence ID" value="NZ_CP137892.1"/>
</dbReference>
<keyword evidence="1" id="KW-0812">Transmembrane</keyword>
<dbReference type="EMBL" id="CP137892">
    <property type="protein sequence ID" value="WPC05021.1"/>
    <property type="molecule type" value="Genomic_DNA"/>
</dbReference>
<feature type="transmembrane region" description="Helical" evidence="1">
    <location>
        <begin position="82"/>
        <end position="102"/>
    </location>
</feature>
<evidence type="ECO:0008006" key="4">
    <source>
        <dbReference type="Google" id="ProtNLM"/>
    </source>
</evidence>
<feature type="transmembrane region" description="Helical" evidence="1">
    <location>
        <begin position="114"/>
        <end position="136"/>
    </location>
</feature>
<evidence type="ECO:0000313" key="2">
    <source>
        <dbReference type="EMBL" id="WPC05021.1"/>
    </source>
</evidence>
<name>A0ABZ0PWA0_9PSED</name>
<dbReference type="Proteomes" id="UP001305928">
    <property type="component" value="Chromosome"/>
</dbReference>
<evidence type="ECO:0000256" key="1">
    <source>
        <dbReference type="SAM" id="Phobius"/>
    </source>
</evidence>
<evidence type="ECO:0000313" key="3">
    <source>
        <dbReference type="Proteomes" id="UP001305928"/>
    </source>
</evidence>
<keyword evidence="1" id="KW-1133">Transmembrane helix</keyword>
<protein>
    <recommendedName>
        <fullName evidence="4">Transmembrane protein</fullName>
    </recommendedName>
</protein>
<reference evidence="2 3" key="1">
    <citation type="submission" date="2023-11" db="EMBL/GenBank/DDBJ databases">
        <title>Complete genome of Pseudomonas benzenivorans BA3361.</title>
        <authorList>
            <person name="Shin S.Y."/>
            <person name="Song J."/>
            <person name="Kang H."/>
        </authorList>
    </citation>
    <scope>NUCLEOTIDE SEQUENCE [LARGE SCALE GENOMIC DNA]</scope>
    <source>
        <strain evidence="2 3">HNIBRBA3361</strain>
    </source>
</reference>
<gene>
    <name evidence="2" type="ORF">SBP02_20070</name>
</gene>
<feature type="transmembrane region" description="Helical" evidence="1">
    <location>
        <begin position="49"/>
        <end position="70"/>
    </location>
</feature>